<feature type="compositionally biased region" description="Low complexity" evidence="2">
    <location>
        <begin position="144"/>
        <end position="159"/>
    </location>
</feature>
<dbReference type="EMBL" id="QKWP01002202">
    <property type="protein sequence ID" value="RIB04330.1"/>
    <property type="molecule type" value="Genomic_DNA"/>
</dbReference>
<dbReference type="SUPFAM" id="SSF57850">
    <property type="entry name" value="RING/U-box"/>
    <property type="match status" value="1"/>
</dbReference>
<keyword evidence="1" id="KW-0862">Zinc</keyword>
<feature type="compositionally biased region" description="Polar residues" evidence="2">
    <location>
        <begin position="99"/>
        <end position="119"/>
    </location>
</feature>
<evidence type="ECO:0000256" key="1">
    <source>
        <dbReference type="PROSITE-ProRule" id="PRU00175"/>
    </source>
</evidence>
<gene>
    <name evidence="4" type="ORF">C2G38_2254433</name>
</gene>
<evidence type="ECO:0000256" key="2">
    <source>
        <dbReference type="SAM" id="MobiDB-lite"/>
    </source>
</evidence>
<evidence type="ECO:0000313" key="4">
    <source>
        <dbReference type="EMBL" id="RIB04330.1"/>
    </source>
</evidence>
<dbReference type="AlphaFoldDB" id="A0A397U282"/>
<sequence length="218" mass="24553">MNELKKFGSKLQYIDDPNQIPTEYRTSNICILCKTDISLKFSESVAILECYHIFHLKCILNAECCPCQLADDNSMNNEQEVLTANTLMSLSYLSNTKVTASGQANQPNSESGQANQPNSEYDKANKLKMSKKRSQKQAINTLHAQPSASQSSNSTQTQELESDDEQLPEHANTSNNNEWEPVEVIEAEGPTESIGNIWQIYLKLQVMLQLILQKLYNM</sequence>
<evidence type="ECO:0000313" key="5">
    <source>
        <dbReference type="Proteomes" id="UP000266673"/>
    </source>
</evidence>
<protein>
    <recommendedName>
        <fullName evidence="3">RING-type domain-containing protein</fullName>
    </recommendedName>
</protein>
<comment type="caution">
    <text evidence="4">The sequence shown here is derived from an EMBL/GenBank/DDBJ whole genome shotgun (WGS) entry which is preliminary data.</text>
</comment>
<dbReference type="OrthoDB" id="10360740at2759"/>
<proteinExistence type="predicted"/>
<dbReference type="CDD" id="cd16448">
    <property type="entry name" value="RING-H2"/>
    <property type="match status" value="1"/>
</dbReference>
<keyword evidence="1" id="KW-0479">Metal-binding</keyword>
<feature type="compositionally biased region" description="Basic residues" evidence="2">
    <location>
        <begin position="126"/>
        <end position="135"/>
    </location>
</feature>
<dbReference type="GO" id="GO:0008270">
    <property type="term" value="F:zinc ion binding"/>
    <property type="evidence" value="ECO:0007669"/>
    <property type="project" value="UniProtKB-KW"/>
</dbReference>
<dbReference type="InterPro" id="IPR001841">
    <property type="entry name" value="Znf_RING"/>
</dbReference>
<dbReference type="PROSITE" id="PS50089">
    <property type="entry name" value="ZF_RING_2"/>
    <property type="match status" value="1"/>
</dbReference>
<organism evidence="4 5">
    <name type="scientific">Gigaspora rosea</name>
    <dbReference type="NCBI Taxonomy" id="44941"/>
    <lineage>
        <taxon>Eukaryota</taxon>
        <taxon>Fungi</taxon>
        <taxon>Fungi incertae sedis</taxon>
        <taxon>Mucoromycota</taxon>
        <taxon>Glomeromycotina</taxon>
        <taxon>Glomeromycetes</taxon>
        <taxon>Diversisporales</taxon>
        <taxon>Gigasporaceae</taxon>
        <taxon>Gigaspora</taxon>
    </lineage>
</organism>
<evidence type="ECO:0000259" key="3">
    <source>
        <dbReference type="PROSITE" id="PS50089"/>
    </source>
</evidence>
<feature type="domain" description="RING-type" evidence="3">
    <location>
        <begin position="30"/>
        <end position="66"/>
    </location>
</feature>
<accession>A0A397U282</accession>
<name>A0A397U282_9GLOM</name>
<keyword evidence="5" id="KW-1185">Reference proteome</keyword>
<feature type="region of interest" description="Disordered" evidence="2">
    <location>
        <begin position="99"/>
        <end position="182"/>
    </location>
</feature>
<reference evidence="4 5" key="1">
    <citation type="submission" date="2018-06" db="EMBL/GenBank/DDBJ databases">
        <title>Comparative genomics reveals the genomic features of Rhizophagus irregularis, R. cerebriforme, R. diaphanum and Gigaspora rosea, and their symbiotic lifestyle signature.</title>
        <authorList>
            <person name="Morin E."/>
            <person name="San Clemente H."/>
            <person name="Chen E.C.H."/>
            <person name="De La Providencia I."/>
            <person name="Hainaut M."/>
            <person name="Kuo A."/>
            <person name="Kohler A."/>
            <person name="Murat C."/>
            <person name="Tang N."/>
            <person name="Roy S."/>
            <person name="Loubradou J."/>
            <person name="Henrissat B."/>
            <person name="Grigoriev I.V."/>
            <person name="Corradi N."/>
            <person name="Roux C."/>
            <person name="Martin F.M."/>
        </authorList>
    </citation>
    <scope>NUCLEOTIDE SEQUENCE [LARGE SCALE GENOMIC DNA]</scope>
    <source>
        <strain evidence="4 5">DAOM 194757</strain>
    </source>
</reference>
<dbReference type="Proteomes" id="UP000266673">
    <property type="component" value="Unassembled WGS sequence"/>
</dbReference>
<keyword evidence="1" id="KW-0863">Zinc-finger</keyword>